<protein>
    <submittedName>
        <fullName evidence="1">Uncharacterized protein</fullName>
    </submittedName>
</protein>
<accession>A0A857JEZ3</accession>
<dbReference type="OrthoDB" id="6333637at2"/>
<proteinExistence type="predicted"/>
<reference evidence="1 2" key="1">
    <citation type="submission" date="2019-12" db="EMBL/GenBank/DDBJ databases">
        <title>Genome sequencing and assembly of endphytes of Porphyra tenera.</title>
        <authorList>
            <person name="Park J.M."/>
            <person name="Shin R."/>
            <person name="Jo S.H."/>
        </authorList>
    </citation>
    <scope>NUCLEOTIDE SEQUENCE [LARGE SCALE GENOMIC DNA]</scope>
    <source>
        <strain evidence="1 2">GPM4</strain>
    </source>
</reference>
<dbReference type="RefSeq" id="WP_160177760.1">
    <property type="nucleotide sequence ID" value="NZ_CP047656.1"/>
</dbReference>
<name>A0A857JEZ3_9ALTE</name>
<gene>
    <name evidence="1" type="ORF">FX988_00003</name>
</gene>
<dbReference type="KEGG" id="pmes:FX988_00003"/>
<sequence length="94" mass="10857">MNTPLLLASTSLVLCLSGCANKQKPCEDILEVKRQEQQCNEWRKTMQNKQHPQHALTAKKRFEEACVDLRYYRDGYDTICKGTDKAIGERKDQP</sequence>
<dbReference type="EMBL" id="CP047656">
    <property type="protein sequence ID" value="QHJ09800.1"/>
    <property type="molecule type" value="Genomic_DNA"/>
</dbReference>
<evidence type="ECO:0000313" key="1">
    <source>
        <dbReference type="EMBL" id="QHJ09800.1"/>
    </source>
</evidence>
<organism evidence="1 2">
    <name type="scientific">Paraglaciecola mesophila</name>
    <dbReference type="NCBI Taxonomy" id="197222"/>
    <lineage>
        <taxon>Bacteria</taxon>
        <taxon>Pseudomonadati</taxon>
        <taxon>Pseudomonadota</taxon>
        <taxon>Gammaproteobacteria</taxon>
        <taxon>Alteromonadales</taxon>
        <taxon>Alteromonadaceae</taxon>
        <taxon>Paraglaciecola</taxon>
    </lineage>
</organism>
<dbReference type="Proteomes" id="UP000464524">
    <property type="component" value="Chromosome"/>
</dbReference>
<evidence type="ECO:0000313" key="2">
    <source>
        <dbReference type="Proteomes" id="UP000464524"/>
    </source>
</evidence>
<dbReference type="AlphaFoldDB" id="A0A857JEZ3"/>
<keyword evidence="2" id="KW-1185">Reference proteome</keyword>